<proteinExistence type="predicted"/>
<dbReference type="GO" id="GO:0033969">
    <property type="term" value="F:gamma-glutamyl-gamma-aminobutyrate hydrolase activity"/>
    <property type="evidence" value="ECO:0007669"/>
    <property type="project" value="TreeGrafter"/>
</dbReference>
<dbReference type="FunFam" id="3.40.50.880:FF:000030">
    <property type="entry name" value="Gamma-glutamyl-gamma-aminobutyrate hydrolase PuuD"/>
    <property type="match status" value="1"/>
</dbReference>
<dbReference type="GeneID" id="95776764"/>
<dbReference type="PANTHER" id="PTHR43235:SF1">
    <property type="entry name" value="GLUTAMINE AMIDOTRANSFERASE PB2B2.05-RELATED"/>
    <property type="match status" value="1"/>
</dbReference>
<name>A0A4Q1RBS3_9ACTN</name>
<dbReference type="InterPro" id="IPR011697">
    <property type="entry name" value="Peptidase_C26"/>
</dbReference>
<dbReference type="GO" id="GO:0006598">
    <property type="term" value="P:polyamine catabolic process"/>
    <property type="evidence" value="ECO:0007669"/>
    <property type="project" value="TreeGrafter"/>
</dbReference>
<dbReference type="InterPro" id="IPR044668">
    <property type="entry name" value="PuuD-like"/>
</dbReference>
<dbReference type="Pfam" id="PF07722">
    <property type="entry name" value="Peptidase_C26"/>
    <property type="match status" value="1"/>
</dbReference>
<organism evidence="1 2">
    <name type="scientific">Streptomyces sioyaensis</name>
    <dbReference type="NCBI Taxonomy" id="67364"/>
    <lineage>
        <taxon>Bacteria</taxon>
        <taxon>Bacillati</taxon>
        <taxon>Actinomycetota</taxon>
        <taxon>Actinomycetes</taxon>
        <taxon>Kitasatosporales</taxon>
        <taxon>Streptomycetaceae</taxon>
        <taxon>Streptomyces</taxon>
    </lineage>
</organism>
<dbReference type="PANTHER" id="PTHR43235">
    <property type="entry name" value="GLUTAMINE AMIDOTRANSFERASE PB2B2.05-RELATED"/>
    <property type="match status" value="1"/>
</dbReference>
<reference evidence="1 2" key="1">
    <citation type="submission" date="2019-01" db="EMBL/GenBank/DDBJ databases">
        <title>Draft genome sequences of the type strain Streptomyces sioyaensis DSM 40032 and its novel strain, TM32, a thermotolerant antibiotics-producing actinobacterium.</title>
        <authorList>
            <person name="Nakaew N."/>
            <person name="Lumyong S."/>
            <person name="Sloan W.T."/>
            <person name="Sungthong R."/>
        </authorList>
    </citation>
    <scope>NUCLEOTIDE SEQUENCE [LARGE SCALE GENOMIC DNA]</scope>
    <source>
        <strain evidence="1 2">DSM 40032</strain>
    </source>
</reference>
<dbReference type="Gene3D" id="3.40.50.880">
    <property type="match status" value="1"/>
</dbReference>
<comment type="caution">
    <text evidence="1">The sequence shown here is derived from an EMBL/GenBank/DDBJ whole genome shotgun (WGS) entry which is preliminary data.</text>
</comment>
<dbReference type="EMBL" id="SDIF01000003">
    <property type="protein sequence ID" value="RXS70911.1"/>
    <property type="molecule type" value="Genomic_DNA"/>
</dbReference>
<evidence type="ECO:0000313" key="1">
    <source>
        <dbReference type="EMBL" id="RXS70911.1"/>
    </source>
</evidence>
<dbReference type="InterPro" id="IPR029062">
    <property type="entry name" value="Class_I_gatase-like"/>
</dbReference>
<dbReference type="Proteomes" id="UP000289482">
    <property type="component" value="Unassembled WGS sequence"/>
</dbReference>
<dbReference type="GO" id="GO:0005829">
    <property type="term" value="C:cytosol"/>
    <property type="evidence" value="ECO:0007669"/>
    <property type="project" value="TreeGrafter"/>
</dbReference>
<accession>A0A4Q1RBS3</accession>
<gene>
    <name evidence="1" type="ORF">EST54_01945</name>
</gene>
<keyword evidence="1" id="KW-0378">Hydrolase</keyword>
<keyword evidence="2" id="KW-1185">Reference proteome</keyword>
<dbReference type="PROSITE" id="PS51273">
    <property type="entry name" value="GATASE_TYPE_1"/>
    <property type="match status" value="1"/>
</dbReference>
<dbReference type="AlphaFoldDB" id="A0A4Q1RBS3"/>
<evidence type="ECO:0000313" key="2">
    <source>
        <dbReference type="Proteomes" id="UP000289482"/>
    </source>
</evidence>
<dbReference type="CDD" id="cd01745">
    <property type="entry name" value="GATase1_2"/>
    <property type="match status" value="1"/>
</dbReference>
<dbReference type="RefSeq" id="WP_129244296.1">
    <property type="nucleotide sequence ID" value="NZ_JABZEL010000008.1"/>
</dbReference>
<sequence>MTRPLVALACTTETWDGVPHTAVRSAYVKALEDVSGCAVALIPGPGPAWHIDDLAGRFDGLVLGGHESNVAPEHYGGPPAPGPRDPDRDTLALRAVHPAIDAGLPLLGICRGLQELNVALGGSLRDLGPSSAHREDLSLPRDEQYLPAHDVQLAEDGTLRRLLGGEGTVRVNSLHQQAIDRLAPHLRVEATAPDGVIEAVSAPGTDSFVLAVQWHPEWYAADDPVSRQIFHAFGTAAEKHAAAR</sequence>
<protein>
    <submittedName>
        <fullName evidence="1">Gamma-glutamyl-gamma-aminobutyrate hydrolase family protein</fullName>
    </submittedName>
</protein>
<dbReference type="SUPFAM" id="SSF52317">
    <property type="entry name" value="Class I glutamine amidotransferase-like"/>
    <property type="match status" value="1"/>
</dbReference>